<reference evidence="1 2" key="1">
    <citation type="submission" date="2018-01" db="EMBL/GenBank/DDBJ databases">
        <title>Denitrification phenotypes of diverse strains of Pseudomonas stutzeri.</title>
        <authorList>
            <person name="Milligan D.A."/>
            <person name="Bergaust L."/>
            <person name="Bakken L.R."/>
            <person name="Frostegard A."/>
        </authorList>
    </citation>
    <scope>NUCLEOTIDE SEQUENCE [LARGE SCALE GENOMIC DNA]</scope>
    <source>
        <strain evidence="1 2">DSM 50238</strain>
    </source>
</reference>
<dbReference type="InterPro" id="IPR014985">
    <property type="entry name" value="WbqC"/>
</dbReference>
<dbReference type="AlphaFoldDB" id="A0A8E2U3W8"/>
<comment type="caution">
    <text evidence="1">The sequence shown here is derived from an EMBL/GenBank/DDBJ whole genome shotgun (WGS) entry which is preliminary data.</text>
</comment>
<sequence>MLRTIAMMQPYLFPYLGYFQLINVSDVFVLGDDLQYEKGSWMNRNRILGDGQPKLITFPLKKGHQYDRINERWLSDDFDQQAQTLLRKIEHAYAKAPQRDQVMPLLREILEYPERNLALFTEHSLRRLCQYMGITTPIFRGSDLCLPPVMDKQDRVIQIARRMDGELYLNPIGGIDLYCPARFRAEGLLLRFLRMDDDLNYPQLNHPFVPALSIIDVLMFNDRKTLKDMLNRFGVIEGRETRPTLHLA</sequence>
<dbReference type="EMBL" id="POUK01000003">
    <property type="protein sequence ID" value="PNF76828.1"/>
    <property type="molecule type" value="Genomic_DNA"/>
</dbReference>
<dbReference type="Pfam" id="PF08889">
    <property type="entry name" value="WbqC"/>
    <property type="match status" value="1"/>
</dbReference>
<organism evidence="1 2">
    <name type="scientific">Stutzerimonas degradans</name>
    <dbReference type="NCBI Taxonomy" id="2968968"/>
    <lineage>
        <taxon>Bacteria</taxon>
        <taxon>Pseudomonadati</taxon>
        <taxon>Pseudomonadota</taxon>
        <taxon>Gammaproteobacteria</taxon>
        <taxon>Pseudomonadales</taxon>
        <taxon>Pseudomonadaceae</taxon>
        <taxon>Stutzerimonas</taxon>
    </lineage>
</organism>
<dbReference type="Proteomes" id="UP000235881">
    <property type="component" value="Unassembled WGS sequence"/>
</dbReference>
<keyword evidence="2" id="KW-1185">Reference proteome</keyword>
<protein>
    <recommendedName>
        <fullName evidence="3">WbqC-like protein</fullName>
    </recommendedName>
</protein>
<name>A0A8E2U3W8_9GAMM</name>
<dbReference type="RefSeq" id="WP_102828586.1">
    <property type="nucleotide sequence ID" value="NZ_CP065721.1"/>
</dbReference>
<evidence type="ECO:0000313" key="2">
    <source>
        <dbReference type="Proteomes" id="UP000235881"/>
    </source>
</evidence>
<evidence type="ECO:0008006" key="3">
    <source>
        <dbReference type="Google" id="ProtNLM"/>
    </source>
</evidence>
<evidence type="ECO:0000313" key="1">
    <source>
        <dbReference type="EMBL" id="PNF76828.1"/>
    </source>
</evidence>
<accession>A0A8E2U3W8</accession>
<gene>
    <name evidence="1" type="ORF">CXK95_10545</name>
</gene>
<proteinExistence type="predicted"/>